<feature type="transmembrane region" description="Helical" evidence="2">
    <location>
        <begin position="278"/>
        <end position="303"/>
    </location>
</feature>
<accession>A0A915M6U3</accession>
<sequence length="312" mass="35477">MCFIPNIRQRKHKWRITDLTSLRHSTKEIYNNRGDFQKLIGGIGKIGGDDLIIGENSLTSTTNVLEEFEEILVSKPFFDRNIISRTTEPNEELPLLALSLYTLHGLSNLIHVALPMAKRIFRERKCYYQEVLFNTPITGIDVFSHQPQAVQSQTTPGAEQAGPSYSTSPYTGGTQPQVEDSRPERQPPKCQCNILRKKRSVNFLEEIYSRKKRMNTPPRTSHSHTPQHTPGTTPHHTQTRTSPLTTPRTSNVGSTSRPDKGKGIAREEPLSPENCGPWFAIIWIVLKVYLFAMGWMMLVFIYFPNLIPPPTH</sequence>
<reference evidence="4" key="1">
    <citation type="submission" date="2022-11" db="UniProtKB">
        <authorList>
            <consortium name="WormBaseParasite"/>
        </authorList>
    </citation>
    <scope>IDENTIFICATION</scope>
</reference>
<keyword evidence="3" id="KW-1185">Reference proteome</keyword>
<evidence type="ECO:0000313" key="3">
    <source>
        <dbReference type="Proteomes" id="UP000887561"/>
    </source>
</evidence>
<keyword evidence="2" id="KW-0812">Transmembrane</keyword>
<dbReference type="AlphaFoldDB" id="A0A915M6U3"/>
<keyword evidence="2" id="KW-1133">Transmembrane helix</keyword>
<keyword evidence="2" id="KW-0472">Membrane</keyword>
<dbReference type="WBParaSite" id="scaffold32_cov153.g54">
    <property type="protein sequence ID" value="scaffold32_cov153.g54"/>
    <property type="gene ID" value="scaffold32_cov153.g54"/>
</dbReference>
<dbReference type="Proteomes" id="UP000887561">
    <property type="component" value="Unplaced"/>
</dbReference>
<organism evidence="3 4">
    <name type="scientific">Meloidogyne javanica</name>
    <name type="common">Root-knot nematode worm</name>
    <dbReference type="NCBI Taxonomy" id="6303"/>
    <lineage>
        <taxon>Eukaryota</taxon>
        <taxon>Metazoa</taxon>
        <taxon>Ecdysozoa</taxon>
        <taxon>Nematoda</taxon>
        <taxon>Chromadorea</taxon>
        <taxon>Rhabditida</taxon>
        <taxon>Tylenchina</taxon>
        <taxon>Tylenchomorpha</taxon>
        <taxon>Tylenchoidea</taxon>
        <taxon>Meloidogynidae</taxon>
        <taxon>Meloidogyninae</taxon>
        <taxon>Meloidogyne</taxon>
        <taxon>Meloidogyne incognita group</taxon>
    </lineage>
</organism>
<proteinExistence type="predicted"/>
<feature type="compositionally biased region" description="Polar residues" evidence="1">
    <location>
        <begin position="148"/>
        <end position="178"/>
    </location>
</feature>
<name>A0A915M6U3_MELJA</name>
<evidence type="ECO:0000256" key="2">
    <source>
        <dbReference type="SAM" id="Phobius"/>
    </source>
</evidence>
<evidence type="ECO:0000256" key="1">
    <source>
        <dbReference type="SAM" id="MobiDB-lite"/>
    </source>
</evidence>
<feature type="region of interest" description="Disordered" evidence="1">
    <location>
        <begin position="209"/>
        <end position="269"/>
    </location>
</feature>
<evidence type="ECO:0000313" key="4">
    <source>
        <dbReference type="WBParaSite" id="scaffold32_cov153.g54"/>
    </source>
</evidence>
<feature type="compositionally biased region" description="Low complexity" evidence="1">
    <location>
        <begin position="216"/>
        <end position="250"/>
    </location>
</feature>
<feature type="region of interest" description="Disordered" evidence="1">
    <location>
        <begin position="148"/>
        <end position="192"/>
    </location>
</feature>
<feature type="compositionally biased region" description="Basic and acidic residues" evidence="1">
    <location>
        <begin position="257"/>
        <end position="269"/>
    </location>
</feature>
<protein>
    <submittedName>
        <fullName evidence="4">Uncharacterized protein</fullName>
    </submittedName>
</protein>